<dbReference type="Proteomes" id="UP000321617">
    <property type="component" value="Unassembled WGS sequence"/>
</dbReference>
<feature type="region of interest" description="Disordered" evidence="1">
    <location>
        <begin position="1"/>
        <end position="39"/>
    </location>
</feature>
<dbReference type="EMBL" id="VLLL01000007">
    <property type="protein sequence ID" value="TWJ10802.1"/>
    <property type="molecule type" value="Genomic_DNA"/>
</dbReference>
<comment type="caution">
    <text evidence="2">The sequence shown here is derived from an EMBL/GenBank/DDBJ whole genome shotgun (WGS) entry which is preliminary data.</text>
</comment>
<evidence type="ECO:0000256" key="1">
    <source>
        <dbReference type="SAM" id="MobiDB-lite"/>
    </source>
</evidence>
<sequence length="97" mass="10570">MENDKPAATPTGPEKPEDPETAGDIAAYDAAKSEDDGTRIPLAEMRRKYGLLPTSRSVEVIHVARRHENPPVVIRMSQGSGRMYIGAPVRPTDGRDT</sequence>
<accession>A0A562UYW7</accession>
<gene>
    <name evidence="2" type="ORF">LX16_4226</name>
</gene>
<evidence type="ECO:0000313" key="3">
    <source>
        <dbReference type="Proteomes" id="UP000321617"/>
    </source>
</evidence>
<proteinExistence type="predicted"/>
<keyword evidence="3" id="KW-1185">Reference proteome</keyword>
<protein>
    <submittedName>
        <fullName evidence="2">Uncharacterized protein</fullName>
    </submittedName>
</protein>
<evidence type="ECO:0000313" key="2">
    <source>
        <dbReference type="EMBL" id="TWJ10802.1"/>
    </source>
</evidence>
<dbReference type="RefSeq" id="WP_147141844.1">
    <property type="nucleotide sequence ID" value="NZ_BAABIJ010000003.1"/>
</dbReference>
<dbReference type="OrthoDB" id="3730588at2"/>
<dbReference type="AlphaFoldDB" id="A0A562UYW7"/>
<organism evidence="2 3">
    <name type="scientific">Stackebrandtia albiflava</name>
    <dbReference type="NCBI Taxonomy" id="406432"/>
    <lineage>
        <taxon>Bacteria</taxon>
        <taxon>Bacillati</taxon>
        <taxon>Actinomycetota</taxon>
        <taxon>Actinomycetes</taxon>
        <taxon>Glycomycetales</taxon>
        <taxon>Glycomycetaceae</taxon>
        <taxon>Stackebrandtia</taxon>
    </lineage>
</organism>
<name>A0A562UYW7_9ACTN</name>
<reference evidence="2 3" key="1">
    <citation type="journal article" date="2013" name="Stand. Genomic Sci.">
        <title>Genomic Encyclopedia of Type Strains, Phase I: The one thousand microbial genomes (KMG-I) project.</title>
        <authorList>
            <person name="Kyrpides N.C."/>
            <person name="Woyke T."/>
            <person name="Eisen J.A."/>
            <person name="Garrity G."/>
            <person name="Lilburn T.G."/>
            <person name="Beck B.J."/>
            <person name="Whitman W.B."/>
            <person name="Hugenholtz P."/>
            <person name="Klenk H.P."/>
        </authorList>
    </citation>
    <scope>NUCLEOTIDE SEQUENCE [LARGE SCALE GENOMIC DNA]</scope>
    <source>
        <strain evidence="2 3">DSM 45044</strain>
    </source>
</reference>